<dbReference type="STRING" id="317018.AVL63_02255"/>
<dbReference type="Gene3D" id="1.10.260.40">
    <property type="entry name" value="lambda repressor-like DNA-binding domains"/>
    <property type="match status" value="1"/>
</dbReference>
<reference evidence="3" key="1">
    <citation type="submission" date="2015-12" db="EMBL/GenBank/DDBJ databases">
        <authorList>
            <person name="Nair G.R."/>
            <person name="Kaur G."/>
            <person name="Mayilraj S."/>
        </authorList>
    </citation>
    <scope>NUCLEOTIDE SEQUENCE [LARGE SCALE GENOMIC DNA]</scope>
    <source>
        <strain evidence="3">CD08_7</strain>
    </source>
</reference>
<accession>A0A0W8IFZ7</accession>
<dbReference type="EMBL" id="JACJIH010000001">
    <property type="protein sequence ID" value="MBA8921260.1"/>
    <property type="molecule type" value="Genomic_DNA"/>
</dbReference>
<dbReference type="EMBL" id="LQBM01000003">
    <property type="protein sequence ID" value="KUG58874.1"/>
    <property type="molecule type" value="Genomic_DNA"/>
</dbReference>
<dbReference type="InterPro" id="IPR010982">
    <property type="entry name" value="Lambda_DNA-bd_dom_sf"/>
</dbReference>
<keyword evidence="3" id="KW-1185">Reference proteome</keyword>
<dbReference type="GO" id="GO:0003677">
    <property type="term" value="F:DNA binding"/>
    <property type="evidence" value="ECO:0007669"/>
    <property type="project" value="InterPro"/>
</dbReference>
<dbReference type="AlphaFoldDB" id="A0A0W8IFZ7"/>
<dbReference type="Proteomes" id="UP000054023">
    <property type="component" value="Unassembled WGS sequence"/>
</dbReference>
<reference evidence="2 4" key="3">
    <citation type="submission" date="2020-08" db="EMBL/GenBank/DDBJ databases">
        <title>Sequencing the genomes of 1000 actinobacteria strains.</title>
        <authorList>
            <person name="Klenk H.-P."/>
        </authorList>
    </citation>
    <scope>NUCLEOTIDE SEQUENCE [LARGE SCALE GENOMIC DNA]</scope>
    <source>
        <strain evidence="2 4">DSM 19081</strain>
    </source>
</reference>
<dbReference type="OrthoDB" id="4419620at2"/>
<protein>
    <submittedName>
        <fullName evidence="2">Transcriptional regulator with XRE-family HTH domain</fullName>
    </submittedName>
</protein>
<gene>
    <name evidence="1" type="ORF">AVL63_02255</name>
    <name evidence="2" type="ORF">HNR24_001193</name>
</gene>
<evidence type="ECO:0000313" key="2">
    <source>
        <dbReference type="EMBL" id="MBA8921260.1"/>
    </source>
</evidence>
<evidence type="ECO:0000313" key="3">
    <source>
        <dbReference type="Proteomes" id="UP000054023"/>
    </source>
</evidence>
<proteinExistence type="predicted"/>
<name>A0A0W8IFZ7_9MICC</name>
<dbReference type="RefSeq" id="WP_058888556.1">
    <property type="nucleotide sequence ID" value="NZ_BAAAKT010000004.1"/>
</dbReference>
<organism evidence="1 3">
    <name type="scientific">Nesterenkonia jeotgali</name>
    <dbReference type="NCBI Taxonomy" id="317018"/>
    <lineage>
        <taxon>Bacteria</taxon>
        <taxon>Bacillati</taxon>
        <taxon>Actinomycetota</taxon>
        <taxon>Actinomycetes</taxon>
        <taxon>Micrococcales</taxon>
        <taxon>Micrococcaceae</taxon>
        <taxon>Nesterenkonia</taxon>
    </lineage>
</organism>
<evidence type="ECO:0000313" key="1">
    <source>
        <dbReference type="EMBL" id="KUG58874.1"/>
    </source>
</evidence>
<reference evidence="1" key="2">
    <citation type="submission" date="2015-12" db="EMBL/GenBank/DDBJ databases">
        <authorList>
            <person name="Shamseldin A."/>
            <person name="Moawad H."/>
            <person name="Abd El-Rahim W.M."/>
            <person name="Sadowsky M.J."/>
        </authorList>
    </citation>
    <scope>NUCLEOTIDE SEQUENCE [LARGE SCALE GENOMIC DNA]</scope>
    <source>
        <strain evidence="1">CD08_7</strain>
    </source>
</reference>
<dbReference type="Proteomes" id="UP000546252">
    <property type="component" value="Unassembled WGS sequence"/>
</dbReference>
<comment type="caution">
    <text evidence="1">The sequence shown here is derived from an EMBL/GenBank/DDBJ whole genome shotgun (WGS) entry which is preliminary data.</text>
</comment>
<evidence type="ECO:0000313" key="4">
    <source>
        <dbReference type="Proteomes" id="UP000546252"/>
    </source>
</evidence>
<sequence length="105" mass="12019">MKRFEASLTPDLGRAARALTQVSVEEIAEAASLEPQLVRNFEHRGFALSPDANKRLRRALEEFGVVFFDEDDQGGYGVRRKYNASRVRQLTRWEDEGGRAYEDDI</sequence>